<protein>
    <submittedName>
        <fullName evidence="1">Uncharacterized protein</fullName>
    </submittedName>
</protein>
<evidence type="ECO:0000313" key="2">
    <source>
        <dbReference type="Proteomes" id="UP001296921"/>
    </source>
</evidence>
<accession>A0ABS1IV40</accession>
<keyword evidence="2" id="KW-1185">Reference proteome</keyword>
<proteinExistence type="predicted"/>
<dbReference type="RefSeq" id="WP_218468427.1">
    <property type="nucleotide sequence ID" value="NZ_JADRCR010000012.1"/>
</dbReference>
<name>A0ABS1IV40_9GAMM</name>
<gene>
    <name evidence="1" type="ORF">I2494_17855</name>
</gene>
<reference evidence="1 2" key="1">
    <citation type="submission" date="2020-11" db="EMBL/GenBank/DDBJ databases">
        <title>Insectihabitans protaetiae gen. nov. sp. nov. and Insectihabitans allomyrinae sp. nov., isolated from larvae of Protaetia brevitarsis seulensis and Allomyrina dichotoma, respectively.</title>
        <authorList>
            <person name="Lee S.D."/>
            <person name="Byeon Y.-S."/>
            <person name="Kim S.-M."/>
            <person name="Yang H.L."/>
            <person name="Kim I.S."/>
        </authorList>
    </citation>
    <scope>NUCLEOTIDE SEQUENCE [LARGE SCALE GENOMIC DNA]</scope>
    <source>
        <strain evidence="1 2">BWR-B9</strain>
    </source>
</reference>
<dbReference type="EMBL" id="JADRCR010000012">
    <property type="protein sequence ID" value="MBK5145547.1"/>
    <property type="molecule type" value="Genomic_DNA"/>
</dbReference>
<comment type="caution">
    <text evidence="1">The sequence shown here is derived from an EMBL/GenBank/DDBJ whole genome shotgun (WGS) entry which is preliminary data.</text>
</comment>
<evidence type="ECO:0000313" key="1">
    <source>
        <dbReference type="EMBL" id="MBK5145547.1"/>
    </source>
</evidence>
<sequence length="59" mass="6904">MSKQQTSLYQYTRFYQYFDVQRNTDELKNLDVDAVISNCSTRIELLSGQKTNEGSKCDE</sequence>
<dbReference type="Proteomes" id="UP001296921">
    <property type="component" value="Unassembled WGS sequence"/>
</dbReference>
<organism evidence="1 2">
    <name type="scientific">Limnobaculum allomyrinae</name>
    <dbReference type="NCBI Taxonomy" id="2791986"/>
    <lineage>
        <taxon>Bacteria</taxon>
        <taxon>Pseudomonadati</taxon>
        <taxon>Pseudomonadota</taxon>
        <taxon>Gammaproteobacteria</taxon>
        <taxon>Enterobacterales</taxon>
        <taxon>Budviciaceae</taxon>
        <taxon>Limnobaculum</taxon>
    </lineage>
</organism>